<gene>
    <name evidence="5" type="ORF">NG54_06870</name>
</gene>
<dbReference type="RefSeq" id="WP_035354016.1">
    <property type="nucleotide sequence ID" value="NZ_JRUN01000015.1"/>
</dbReference>
<evidence type="ECO:0000256" key="1">
    <source>
        <dbReference type="ARBA" id="ARBA00022679"/>
    </source>
</evidence>
<dbReference type="Pfam" id="PF08545">
    <property type="entry name" value="ACP_syn_III"/>
    <property type="match status" value="1"/>
</dbReference>
<accession>A0A0A6VGW1</accession>
<dbReference type="OrthoDB" id="1704808at2"/>
<dbReference type="InterPro" id="IPR013751">
    <property type="entry name" value="ACP_syn_III_N"/>
</dbReference>
<reference evidence="5 6" key="1">
    <citation type="submission" date="2014-10" db="EMBL/GenBank/DDBJ databases">
        <title>Draft genome of phytase producing Bacillus ginsengihumi strain M2.11.</title>
        <authorList>
            <person name="Toymentseva A."/>
            <person name="Boulygina E.A."/>
            <person name="Kazakov S.V."/>
            <person name="Kayumov I."/>
            <person name="Suleimanova A.D."/>
            <person name="Mardanova A.M."/>
            <person name="Maria S.N."/>
            <person name="Sergey M.Y."/>
            <person name="Sharipova M.R."/>
        </authorList>
    </citation>
    <scope>NUCLEOTIDE SEQUENCE [LARGE SCALE GENOMIC DNA]</scope>
    <source>
        <strain evidence="5 6">M2.11</strain>
    </source>
</reference>
<dbReference type="InterPro" id="IPR016039">
    <property type="entry name" value="Thiolase-like"/>
</dbReference>
<dbReference type="Pfam" id="PF08541">
    <property type="entry name" value="ACP_syn_III_C"/>
    <property type="match status" value="1"/>
</dbReference>
<dbReference type="Proteomes" id="UP000030588">
    <property type="component" value="Unassembled WGS sequence"/>
</dbReference>
<dbReference type="Gene3D" id="3.40.47.10">
    <property type="match status" value="1"/>
</dbReference>
<dbReference type="GO" id="GO:0044550">
    <property type="term" value="P:secondary metabolite biosynthetic process"/>
    <property type="evidence" value="ECO:0007669"/>
    <property type="project" value="TreeGrafter"/>
</dbReference>
<name>A0A0A6VGW1_9BACI</name>
<evidence type="ECO:0000259" key="4">
    <source>
        <dbReference type="Pfam" id="PF08545"/>
    </source>
</evidence>
<evidence type="ECO:0000256" key="2">
    <source>
        <dbReference type="ARBA" id="ARBA00023315"/>
    </source>
</evidence>
<dbReference type="PANTHER" id="PTHR34069:SF2">
    <property type="entry name" value="BETA-KETOACYL-[ACYL-CARRIER-PROTEIN] SYNTHASE III"/>
    <property type="match status" value="1"/>
</dbReference>
<organism evidence="5 6">
    <name type="scientific">Heyndrickxia ginsengihumi</name>
    <dbReference type="NCBI Taxonomy" id="363870"/>
    <lineage>
        <taxon>Bacteria</taxon>
        <taxon>Bacillati</taxon>
        <taxon>Bacillota</taxon>
        <taxon>Bacilli</taxon>
        <taxon>Bacillales</taxon>
        <taxon>Bacillaceae</taxon>
        <taxon>Heyndrickxia</taxon>
    </lineage>
</organism>
<dbReference type="SUPFAM" id="SSF53901">
    <property type="entry name" value="Thiolase-like"/>
    <property type="match status" value="1"/>
</dbReference>
<dbReference type="GO" id="GO:0006633">
    <property type="term" value="P:fatty acid biosynthetic process"/>
    <property type="evidence" value="ECO:0007669"/>
    <property type="project" value="InterPro"/>
</dbReference>
<comment type="caution">
    <text evidence="5">The sequence shown here is derived from an EMBL/GenBank/DDBJ whole genome shotgun (WGS) entry which is preliminary data.</text>
</comment>
<dbReference type="STRING" id="363870.NG54_06870"/>
<keyword evidence="1" id="KW-0808">Transferase</keyword>
<dbReference type="GO" id="GO:0004315">
    <property type="term" value="F:3-oxoacyl-[acyl-carrier-protein] synthase activity"/>
    <property type="evidence" value="ECO:0007669"/>
    <property type="project" value="InterPro"/>
</dbReference>
<keyword evidence="2" id="KW-0012">Acyltransferase</keyword>
<evidence type="ECO:0000313" key="5">
    <source>
        <dbReference type="EMBL" id="KHD85859.1"/>
    </source>
</evidence>
<proteinExistence type="predicted"/>
<sequence length="332" mass="37094">MSTNVILKEVSVYHPKKVMNNDYYVTHFQRQGNDIGRLLDALGRENRYVADYKTETTLTMAIAASKQVLEESSLSGKDLDMIVFVSGTPEYFWPPNAVAIHQALQGKEEVIVYDMNVACVGMVVAVEQVSRNMLANPNIQRALIVGSEQMHRYANEEDAVTYASFGDGAAAVILEKNQTDNSGFIDSAYKVNTESIDKITFPACGVSNMFNASIADRDKKIKWENVNNDNAFMSTVELIEKLLKRNHVSTNEVQAFCFSQLSRKNIYKVKETFNEDIKKFPIVGTDYGYTGSASPFMAFERAVRTGQVKKGDYVIFWSVGAGTAACAMLYKY</sequence>
<feature type="domain" description="Beta-ketoacyl-[acyl-carrier-protein] synthase III C-terminal" evidence="3">
    <location>
        <begin position="243"/>
        <end position="332"/>
    </location>
</feature>
<dbReference type="InterPro" id="IPR013747">
    <property type="entry name" value="ACP_syn_III_C"/>
</dbReference>
<dbReference type="PANTHER" id="PTHR34069">
    <property type="entry name" value="3-OXOACYL-[ACYL-CARRIER-PROTEIN] SYNTHASE 3"/>
    <property type="match status" value="1"/>
</dbReference>
<feature type="domain" description="Beta-ketoacyl-[acyl-carrier-protein] synthase III N-terminal" evidence="4">
    <location>
        <begin position="113"/>
        <end position="190"/>
    </location>
</feature>
<dbReference type="EMBL" id="JRUN01000015">
    <property type="protein sequence ID" value="KHD85859.1"/>
    <property type="molecule type" value="Genomic_DNA"/>
</dbReference>
<dbReference type="AlphaFoldDB" id="A0A0A6VGW1"/>
<evidence type="ECO:0000259" key="3">
    <source>
        <dbReference type="Pfam" id="PF08541"/>
    </source>
</evidence>
<evidence type="ECO:0000313" key="6">
    <source>
        <dbReference type="Proteomes" id="UP000030588"/>
    </source>
</evidence>
<protein>
    <submittedName>
        <fullName evidence="5">Beta-ketoacyl-ACP synthase</fullName>
    </submittedName>
</protein>